<feature type="domain" description="RagB/SusD" evidence="6">
    <location>
        <begin position="292"/>
        <end position="552"/>
    </location>
</feature>
<proteinExistence type="inferred from homology"/>
<dbReference type="InterPro" id="IPR012944">
    <property type="entry name" value="SusD_RagB_dom"/>
</dbReference>
<organism evidence="8 9">
    <name type="scientific">Chitinophaga eiseniae</name>
    <dbReference type="NCBI Taxonomy" id="634771"/>
    <lineage>
        <taxon>Bacteria</taxon>
        <taxon>Pseudomonadati</taxon>
        <taxon>Bacteroidota</taxon>
        <taxon>Chitinophagia</taxon>
        <taxon>Chitinophagales</taxon>
        <taxon>Chitinophagaceae</taxon>
        <taxon>Chitinophaga</taxon>
    </lineage>
</organism>
<keyword evidence="5" id="KW-0998">Cell outer membrane</keyword>
<dbReference type="Pfam" id="PF14322">
    <property type="entry name" value="SusD-like_3"/>
    <property type="match status" value="1"/>
</dbReference>
<protein>
    <submittedName>
        <fullName evidence="8">RagB/SusD family nutrient uptake outer membrane protein</fullName>
    </submittedName>
</protein>
<evidence type="ECO:0000259" key="7">
    <source>
        <dbReference type="Pfam" id="PF14322"/>
    </source>
</evidence>
<evidence type="ECO:0000256" key="3">
    <source>
        <dbReference type="ARBA" id="ARBA00022729"/>
    </source>
</evidence>
<sequence>MKKRIFLPVILTSLMTVVGCKKYVDKGLPDQFDDNTFWRSEDNIRSYNWPFYENFLGYGNGNSFGDFYFTSFSDDQASTAFTKFTQNVPASSAAWDFKDVRKANIMLERIDQVPISDEAKNHWKGVARFFRALVYFNRVKDYGDVPWIGRSMDISDTAYIYKPRDPRTVVMDSVLADLDFATANIRVKDQDNTINRNVALALKSRICLYEGTWRKYHTNPQLAGAAKFLLAAKDASEKVMASGAVLNADYVTTYNSLDLAGNKEVLLYKKYLPGYLTHSLIGYLTSSTPMAGPSKSAIDAFLCSDGLPIGLSPLYKGDDNLANTRTNRDKRLLQSIDTVLCYNGNLVSGRSSSTGYRPAKFLQPAVANVLAPYNDTDAPLFWLAEVLVNYAEAAAELDNLGQYTFSQADLDKSINLLRVRAAIPPLQYKGAQQVAVNGATYTDPAKDATVPSLIWEIRRERRTELLFDGFRFQDLMRWAKGSYLNTSNKDIWRGAKVPDNGKVLRDADGYIMPYTATTAQRTFIDPKNYFQPIPSGQIALYPSGNLSQNPGW</sequence>
<dbReference type="Proteomes" id="UP000552864">
    <property type="component" value="Unassembled WGS sequence"/>
</dbReference>
<dbReference type="Gene3D" id="1.25.40.390">
    <property type="match status" value="1"/>
</dbReference>
<evidence type="ECO:0000256" key="5">
    <source>
        <dbReference type="ARBA" id="ARBA00023237"/>
    </source>
</evidence>
<evidence type="ECO:0000256" key="4">
    <source>
        <dbReference type="ARBA" id="ARBA00023136"/>
    </source>
</evidence>
<dbReference type="InterPro" id="IPR033985">
    <property type="entry name" value="SusD-like_N"/>
</dbReference>
<gene>
    <name evidence="8" type="ORF">HGH91_06390</name>
</gene>
<comment type="subcellular location">
    <subcellularLocation>
        <location evidence="1">Cell outer membrane</location>
    </subcellularLocation>
</comment>
<comment type="caution">
    <text evidence="8">The sequence shown here is derived from an EMBL/GenBank/DDBJ whole genome shotgun (WGS) entry which is preliminary data.</text>
</comment>
<name>A0A847SGT9_9BACT</name>
<dbReference type="SUPFAM" id="SSF48452">
    <property type="entry name" value="TPR-like"/>
    <property type="match status" value="1"/>
</dbReference>
<dbReference type="AlphaFoldDB" id="A0A847SGT9"/>
<reference evidence="8 9" key="1">
    <citation type="submission" date="2020-04" db="EMBL/GenBank/DDBJ databases">
        <authorList>
            <person name="Yin C."/>
        </authorList>
    </citation>
    <scope>NUCLEOTIDE SEQUENCE [LARGE SCALE GENOMIC DNA]</scope>
    <source>
        <strain evidence="8 9">Ak56</strain>
    </source>
</reference>
<evidence type="ECO:0000256" key="1">
    <source>
        <dbReference type="ARBA" id="ARBA00004442"/>
    </source>
</evidence>
<evidence type="ECO:0000313" key="9">
    <source>
        <dbReference type="Proteomes" id="UP000552864"/>
    </source>
</evidence>
<accession>A0A847SGT9</accession>
<dbReference type="EMBL" id="JABAHZ010000001">
    <property type="protein sequence ID" value="NLR78245.1"/>
    <property type="molecule type" value="Genomic_DNA"/>
</dbReference>
<dbReference type="GO" id="GO:0009279">
    <property type="term" value="C:cell outer membrane"/>
    <property type="evidence" value="ECO:0007669"/>
    <property type="project" value="UniProtKB-SubCell"/>
</dbReference>
<evidence type="ECO:0000259" key="6">
    <source>
        <dbReference type="Pfam" id="PF07980"/>
    </source>
</evidence>
<keyword evidence="9" id="KW-1185">Reference proteome</keyword>
<comment type="similarity">
    <text evidence="2">Belongs to the SusD family.</text>
</comment>
<dbReference type="PROSITE" id="PS51257">
    <property type="entry name" value="PROKAR_LIPOPROTEIN"/>
    <property type="match status" value="1"/>
</dbReference>
<dbReference type="Pfam" id="PF07980">
    <property type="entry name" value="SusD_RagB"/>
    <property type="match status" value="1"/>
</dbReference>
<evidence type="ECO:0000256" key="2">
    <source>
        <dbReference type="ARBA" id="ARBA00006275"/>
    </source>
</evidence>
<dbReference type="InterPro" id="IPR011990">
    <property type="entry name" value="TPR-like_helical_dom_sf"/>
</dbReference>
<feature type="domain" description="SusD-like N-terminal" evidence="7">
    <location>
        <begin position="97"/>
        <end position="185"/>
    </location>
</feature>
<evidence type="ECO:0000313" key="8">
    <source>
        <dbReference type="EMBL" id="NLR78245.1"/>
    </source>
</evidence>
<keyword evidence="3" id="KW-0732">Signal</keyword>
<dbReference type="RefSeq" id="WP_168737589.1">
    <property type="nucleotide sequence ID" value="NZ_JABAHZ010000001.1"/>
</dbReference>
<keyword evidence="4" id="KW-0472">Membrane</keyword>